<name>A0A7J6U6Y6_PEROL</name>
<evidence type="ECO:0000313" key="2">
    <source>
        <dbReference type="Proteomes" id="UP000574390"/>
    </source>
</evidence>
<evidence type="ECO:0000313" key="1">
    <source>
        <dbReference type="EMBL" id="KAF4752536.1"/>
    </source>
</evidence>
<sequence length="327" mass="36648">VFEKSFLRKFLTAVATDGEYHNLRLGDKLRANLEIDPTTLVHTWCVAHRLELACTDASKGTTDVRSELHQHMPARHGKAFEALEQASFETGVPYFVPLAFMPTRWASSETRVYENFSRNYPLLVRMGEPGITRCDWMVKYLVAYDTMKHVSKASGCSQQVFARPWQTAAAIQALRDSLIVGITALEMLVDAIEEYPCISEVPEELFDIDCFPSLSAVNFTGDPRWRGVALEAVSDSRMVRAFQFMVSWLSQLKESLNIRILSDLPEWLVAASQLFSGEALLGSSWESELSDTDKKLDTNMSPGVEQCADTAELIEVAGASIIDRESY</sequence>
<protein>
    <submittedName>
        <fullName evidence="1">Uncharacterized protein</fullName>
    </submittedName>
</protein>
<dbReference type="AlphaFoldDB" id="A0A7J6U6Y6"/>
<dbReference type="EMBL" id="JABANM010002449">
    <property type="protein sequence ID" value="KAF4752536.1"/>
    <property type="molecule type" value="Genomic_DNA"/>
</dbReference>
<accession>A0A7J6U6Y6</accession>
<feature type="non-terminal residue" evidence="1">
    <location>
        <position position="1"/>
    </location>
</feature>
<dbReference type="Proteomes" id="UP000574390">
    <property type="component" value="Unassembled WGS sequence"/>
</dbReference>
<comment type="caution">
    <text evidence="1">The sequence shown here is derived from an EMBL/GenBank/DDBJ whole genome shotgun (WGS) entry which is preliminary data.</text>
</comment>
<reference evidence="1 2" key="1">
    <citation type="submission" date="2020-04" db="EMBL/GenBank/DDBJ databases">
        <title>Perkinsus olseni comparative genomics.</title>
        <authorList>
            <person name="Bogema D.R."/>
        </authorList>
    </citation>
    <scope>NUCLEOTIDE SEQUENCE [LARGE SCALE GENOMIC DNA]</scope>
    <source>
        <strain evidence="1">ATCC PRA-205</strain>
    </source>
</reference>
<feature type="non-terminal residue" evidence="1">
    <location>
        <position position="327"/>
    </location>
</feature>
<gene>
    <name evidence="1" type="ORF">FOZ62_012465</name>
</gene>
<organism evidence="1 2">
    <name type="scientific">Perkinsus olseni</name>
    <name type="common">Perkinsus atlanticus</name>
    <dbReference type="NCBI Taxonomy" id="32597"/>
    <lineage>
        <taxon>Eukaryota</taxon>
        <taxon>Sar</taxon>
        <taxon>Alveolata</taxon>
        <taxon>Perkinsozoa</taxon>
        <taxon>Perkinsea</taxon>
        <taxon>Perkinsida</taxon>
        <taxon>Perkinsidae</taxon>
        <taxon>Perkinsus</taxon>
    </lineage>
</organism>
<proteinExistence type="predicted"/>